<evidence type="ECO:0000256" key="3">
    <source>
        <dbReference type="ARBA" id="ARBA00022448"/>
    </source>
</evidence>
<reference evidence="9 10" key="1">
    <citation type="journal article" date="2016" name="Int. J. Syst. Evol. Microbiol.">
        <title>Reclassification of Wolbachia persica as Francisella persica comb. nov. and emended description of the family Francisellaceae.</title>
        <authorList>
            <person name="Larson M.A."/>
            <person name="Nalbantoglu U."/>
            <person name="Sayood K."/>
            <person name="Zentz E.B."/>
            <person name="Cer R.Z."/>
            <person name="Iwen P.C."/>
            <person name="Francesconi S.C."/>
            <person name="Bishop-Lilly K.A."/>
            <person name="Mokashi V.P."/>
            <person name="Sjostedt A."/>
            <person name="Hinrichs S.H."/>
        </authorList>
    </citation>
    <scope>NUCLEOTIDE SEQUENCE [LARGE SCALE GENOMIC DNA]</scope>
    <source>
        <strain evidence="9 10">FSC845</strain>
    </source>
</reference>
<dbReference type="KEGG" id="fper:ACH24_00155"/>
<feature type="transmembrane region" description="Helical" evidence="8">
    <location>
        <begin position="40"/>
        <end position="61"/>
    </location>
</feature>
<evidence type="ECO:0000313" key="9">
    <source>
        <dbReference type="EMBL" id="ALB01256.1"/>
    </source>
</evidence>
<dbReference type="SUPFAM" id="SSF81338">
    <property type="entry name" value="Aquaporin-like"/>
    <property type="match status" value="1"/>
</dbReference>
<keyword evidence="4 7" id="KW-0812">Transmembrane</keyword>
<feature type="transmembrane region" description="Helical" evidence="8">
    <location>
        <begin position="139"/>
        <end position="160"/>
    </location>
</feature>
<proteinExistence type="inferred from homology"/>
<accession>A0AAC8VCV0</accession>
<dbReference type="InterPro" id="IPR022357">
    <property type="entry name" value="MIP_CS"/>
</dbReference>
<dbReference type="EMBL" id="CP012505">
    <property type="protein sequence ID" value="ALB01256.1"/>
    <property type="molecule type" value="Genomic_DNA"/>
</dbReference>
<evidence type="ECO:0000256" key="6">
    <source>
        <dbReference type="ARBA" id="ARBA00023136"/>
    </source>
</evidence>
<feature type="transmembrane region" description="Helical" evidence="8">
    <location>
        <begin position="6"/>
        <end position="28"/>
    </location>
</feature>
<keyword evidence="6 8" id="KW-0472">Membrane</keyword>
<keyword evidence="3 7" id="KW-0813">Transport</keyword>
<keyword evidence="5 8" id="KW-1133">Transmembrane helix</keyword>
<dbReference type="Pfam" id="PF00230">
    <property type="entry name" value="MIP"/>
    <property type="match status" value="1"/>
</dbReference>
<organism evidence="9 10">
    <name type="scientific">Francisella persica ATCC VR-331</name>
    <dbReference type="NCBI Taxonomy" id="1086726"/>
    <lineage>
        <taxon>Bacteria</taxon>
        <taxon>Pseudomonadati</taxon>
        <taxon>Pseudomonadota</taxon>
        <taxon>Gammaproteobacteria</taxon>
        <taxon>Thiotrichales</taxon>
        <taxon>Francisellaceae</taxon>
        <taxon>Francisella</taxon>
    </lineage>
</organism>
<gene>
    <name evidence="9" type="ORF">ACH24_00155</name>
</gene>
<dbReference type="InterPro" id="IPR000425">
    <property type="entry name" value="MIP"/>
</dbReference>
<evidence type="ECO:0000256" key="2">
    <source>
        <dbReference type="ARBA" id="ARBA00006175"/>
    </source>
</evidence>
<dbReference type="PANTHER" id="PTHR43829:SF9">
    <property type="entry name" value="AQUAPORIN-9"/>
    <property type="match status" value="1"/>
</dbReference>
<dbReference type="RefSeq" id="WP_064460674.1">
    <property type="nucleotide sequence ID" value="NZ_CP012505.1"/>
</dbReference>
<dbReference type="PROSITE" id="PS00221">
    <property type="entry name" value="MIP"/>
    <property type="match status" value="1"/>
</dbReference>
<evidence type="ECO:0000256" key="5">
    <source>
        <dbReference type="ARBA" id="ARBA00022989"/>
    </source>
</evidence>
<dbReference type="PANTHER" id="PTHR43829">
    <property type="entry name" value="AQUAPORIN OR AQUAGLYCEROPORIN RELATED"/>
    <property type="match status" value="1"/>
</dbReference>
<evidence type="ECO:0000256" key="7">
    <source>
        <dbReference type="RuleBase" id="RU000477"/>
    </source>
</evidence>
<evidence type="ECO:0000256" key="1">
    <source>
        <dbReference type="ARBA" id="ARBA00004141"/>
    </source>
</evidence>
<feature type="transmembrane region" description="Helical" evidence="8">
    <location>
        <begin position="227"/>
        <end position="248"/>
    </location>
</feature>
<comment type="similarity">
    <text evidence="2 7">Belongs to the MIP/aquaporin (TC 1.A.8) family.</text>
</comment>
<dbReference type="GO" id="GO:0005886">
    <property type="term" value="C:plasma membrane"/>
    <property type="evidence" value="ECO:0007669"/>
    <property type="project" value="TreeGrafter"/>
</dbReference>
<name>A0AAC8VCV0_9GAMM</name>
<dbReference type="Gene3D" id="1.20.1080.10">
    <property type="entry name" value="Glycerol uptake facilitator protein"/>
    <property type="match status" value="1"/>
</dbReference>
<dbReference type="GO" id="GO:0015254">
    <property type="term" value="F:glycerol channel activity"/>
    <property type="evidence" value="ECO:0007669"/>
    <property type="project" value="TreeGrafter"/>
</dbReference>
<feature type="transmembrane region" description="Helical" evidence="8">
    <location>
        <begin position="172"/>
        <end position="199"/>
    </location>
</feature>
<comment type="subcellular location">
    <subcellularLocation>
        <location evidence="1">Membrane</location>
        <topology evidence="1">Multi-pass membrane protein</topology>
    </subcellularLocation>
</comment>
<dbReference type="Proteomes" id="UP000242800">
    <property type="component" value="Chromosome"/>
</dbReference>
<evidence type="ECO:0000256" key="8">
    <source>
        <dbReference type="SAM" id="Phobius"/>
    </source>
</evidence>
<feature type="transmembrane region" description="Helical" evidence="8">
    <location>
        <begin position="91"/>
        <end position="109"/>
    </location>
</feature>
<dbReference type="InterPro" id="IPR023271">
    <property type="entry name" value="Aquaporin-like"/>
</dbReference>
<dbReference type="NCBIfam" id="TIGR00861">
    <property type="entry name" value="MIP"/>
    <property type="match status" value="1"/>
</dbReference>
<evidence type="ECO:0000256" key="4">
    <source>
        <dbReference type="ARBA" id="ARBA00022692"/>
    </source>
</evidence>
<dbReference type="AlphaFoldDB" id="A0AAC8VCV0"/>
<dbReference type="PRINTS" id="PR00783">
    <property type="entry name" value="MINTRINSICP"/>
</dbReference>
<evidence type="ECO:0000313" key="10">
    <source>
        <dbReference type="Proteomes" id="UP000242800"/>
    </source>
</evidence>
<sequence length="256" mass="26851">MLTACIAEVIGTMLLIILGNGVVAGIVLNKTKAHNGGWIVITFAWGLAVFIGVLVAGPISGAHMNPAVTLALALAGKFSLAWVLPFIISQIIGAMLGQLLVWIMYYPHYSATDNPELKLATCCTSPAIKHLPANFASEVIGTFILVLAVLTMHGVVVQVGNNNIIKAYPIDMGALGGIPVAFVVVAIGMSLGGTTGYAINPARDFGPRLFHAIMPIQGKGPSQWSYAWIPVVGPVCGSVIATAFYLLLKVEGVFLE</sequence>
<keyword evidence="10" id="KW-1185">Reference proteome</keyword>
<dbReference type="InterPro" id="IPR050363">
    <property type="entry name" value="MIP/Aquaporin"/>
</dbReference>
<protein>
    <submittedName>
        <fullName evidence="9">MIP (Major intrinsic protein) family permease</fullName>
    </submittedName>
</protein>